<dbReference type="PANTHER" id="PTHR38457">
    <property type="entry name" value="REGULATOR ABRB-RELATED"/>
    <property type="match status" value="1"/>
</dbReference>
<keyword evidence="1" id="KW-1133">Transmembrane helix</keyword>
<accession>A0A829R5F7</accession>
<comment type="caution">
    <text evidence="2">The sequence shown here is derived from an EMBL/GenBank/DDBJ whole genome shotgun (WGS) entry which is preliminary data.</text>
</comment>
<dbReference type="GO" id="GO:0010468">
    <property type="term" value="P:regulation of gene expression"/>
    <property type="evidence" value="ECO:0007669"/>
    <property type="project" value="InterPro"/>
</dbReference>
<gene>
    <name evidence="2" type="ORF">LMUR_13644</name>
</gene>
<feature type="transmembrane region" description="Helical" evidence="1">
    <location>
        <begin position="320"/>
        <end position="340"/>
    </location>
</feature>
<sequence>MLNTKQLPIKKTVFPFLLTILAGLAGAGLAMLIHLPIPWLLGPMLIITILNQFDKIPLHFPAILRLAALMIVGYTAGTKITLATFKLIISQLPIMVITTIVLILIGILFSYFISKWTTLDYQSLVAGSMPGGATQMILYAREQKHLDPTIVSIFQIFRLVTIFLFVPIILYTPLIGAHHQSQAVATHNAASDYFLSQFPWASILFFLIAVLVFSVLGRFLRLPIHQLLGPLLGIGILNIFGIHGFNVPHGIIGATQLALGIYFGLGINLKGNANKATLFISAIISNIVLLFCMVGVSLLLNQLFHYGETTAYLAIVPGGMDQISLIATTISANVGLVVGYQTFRSISVNLIAPFVFKHLLQERNK</sequence>
<feature type="transmembrane region" description="Helical" evidence="1">
    <location>
        <begin position="198"/>
        <end position="220"/>
    </location>
</feature>
<dbReference type="InterPro" id="IPR017516">
    <property type="entry name" value="AbrB_dup"/>
</dbReference>
<evidence type="ECO:0000256" key="1">
    <source>
        <dbReference type="SAM" id="Phobius"/>
    </source>
</evidence>
<feature type="transmembrane region" description="Helical" evidence="1">
    <location>
        <begin position="150"/>
        <end position="171"/>
    </location>
</feature>
<proteinExistence type="predicted"/>
<feature type="transmembrane region" description="Helical" evidence="1">
    <location>
        <begin position="12"/>
        <end position="36"/>
    </location>
</feature>
<reference evidence="2 3" key="1">
    <citation type="submission" date="2012-12" db="EMBL/GenBank/DDBJ databases">
        <title>Novel taxa of Listeriaceae from agricultural environments in the United States.</title>
        <authorList>
            <person name="den Bakker H.C."/>
            <person name="Allred A."/>
            <person name="Warchocki S."/>
            <person name="Wright E.M."/>
            <person name="Burrell A."/>
            <person name="Nightingale K.K."/>
            <person name="Kephart D."/>
            <person name="Wiedmann M."/>
        </authorList>
    </citation>
    <scope>NUCLEOTIDE SEQUENCE [LARGE SCALE GENOMIC DNA]</scope>
    <source>
        <strain evidence="2 3">FSL F6-1183</strain>
    </source>
</reference>
<feature type="transmembrane region" description="Helical" evidence="1">
    <location>
        <begin position="56"/>
        <end position="76"/>
    </location>
</feature>
<dbReference type="RefSeq" id="WP_036107969.1">
    <property type="nucleotide sequence ID" value="NZ_AODG01000018.1"/>
</dbReference>
<keyword evidence="1" id="KW-0812">Transmembrane</keyword>
<feature type="transmembrane region" description="Helical" evidence="1">
    <location>
        <begin position="227"/>
        <end position="245"/>
    </location>
</feature>
<feature type="transmembrane region" description="Helical" evidence="1">
    <location>
        <begin position="88"/>
        <end position="113"/>
    </location>
</feature>
<dbReference type="PANTHER" id="PTHR38457:SF1">
    <property type="entry name" value="REGULATOR ABRB-RELATED"/>
    <property type="match status" value="1"/>
</dbReference>
<dbReference type="Proteomes" id="UP000019251">
    <property type="component" value="Unassembled WGS sequence"/>
</dbReference>
<dbReference type="Pfam" id="PF05145">
    <property type="entry name" value="AbrB"/>
    <property type="match status" value="1"/>
</dbReference>
<evidence type="ECO:0000313" key="2">
    <source>
        <dbReference type="EMBL" id="EUJ26249.1"/>
    </source>
</evidence>
<dbReference type="GO" id="GO:0016020">
    <property type="term" value="C:membrane"/>
    <property type="evidence" value="ECO:0007669"/>
    <property type="project" value="InterPro"/>
</dbReference>
<dbReference type="InterPro" id="IPR007820">
    <property type="entry name" value="AbrB_fam"/>
</dbReference>
<feature type="transmembrane region" description="Helical" evidence="1">
    <location>
        <begin position="251"/>
        <end position="269"/>
    </location>
</feature>
<feature type="transmembrane region" description="Helical" evidence="1">
    <location>
        <begin position="119"/>
        <end position="138"/>
    </location>
</feature>
<organism evidence="2 3">
    <name type="scientific">Listeria grayi FSL F6-1183</name>
    <dbReference type="NCBI Taxonomy" id="1265827"/>
    <lineage>
        <taxon>Bacteria</taxon>
        <taxon>Bacillati</taxon>
        <taxon>Bacillota</taxon>
        <taxon>Bacilli</taxon>
        <taxon>Bacillales</taxon>
        <taxon>Listeriaceae</taxon>
        <taxon>Listeria</taxon>
    </lineage>
</organism>
<protein>
    <submittedName>
        <fullName evidence="2">Membrane protein</fullName>
    </submittedName>
</protein>
<dbReference type="EMBL" id="AODG01000018">
    <property type="protein sequence ID" value="EUJ26249.1"/>
    <property type="molecule type" value="Genomic_DNA"/>
</dbReference>
<dbReference type="AlphaFoldDB" id="A0A829R5F7"/>
<dbReference type="PIRSF" id="PIRSF038991">
    <property type="entry name" value="Protein_AbrB"/>
    <property type="match status" value="1"/>
</dbReference>
<name>A0A829R5F7_LISGR</name>
<dbReference type="NCBIfam" id="TIGR03082">
    <property type="entry name" value="Gneg_AbrB_dup"/>
    <property type="match status" value="2"/>
</dbReference>
<feature type="transmembrane region" description="Helical" evidence="1">
    <location>
        <begin position="276"/>
        <end position="300"/>
    </location>
</feature>
<keyword evidence="1" id="KW-0472">Membrane</keyword>
<evidence type="ECO:0000313" key="3">
    <source>
        <dbReference type="Proteomes" id="UP000019251"/>
    </source>
</evidence>